<dbReference type="InterPro" id="IPR018968">
    <property type="entry name" value="Phasin"/>
</dbReference>
<dbReference type="OrthoDB" id="5298576at2"/>
<dbReference type="Pfam" id="PF09361">
    <property type="entry name" value="Phasin_2"/>
    <property type="match status" value="1"/>
</dbReference>
<comment type="caution">
    <text evidence="3">The sequence shown here is derived from an EMBL/GenBank/DDBJ whole genome shotgun (WGS) entry which is preliminary data.</text>
</comment>
<dbReference type="NCBIfam" id="TIGR01841">
    <property type="entry name" value="phasin"/>
    <property type="match status" value="1"/>
</dbReference>
<reference evidence="3 4" key="1">
    <citation type="journal article" date="2015" name="Stand. Genomic Sci.">
        <title>Genomic Encyclopedia of Bacterial and Archaeal Type Strains, Phase III: the genomes of soil and plant-associated and newly described type strains.</title>
        <authorList>
            <person name="Whitman W.B."/>
            <person name="Woyke T."/>
            <person name="Klenk H.P."/>
            <person name="Zhou Y."/>
            <person name="Lilburn T.G."/>
            <person name="Beck B.J."/>
            <person name="De Vos P."/>
            <person name="Vandamme P."/>
            <person name="Eisen J.A."/>
            <person name="Garrity G."/>
            <person name="Hugenholtz P."/>
            <person name="Kyrpides N.C."/>
        </authorList>
    </citation>
    <scope>NUCLEOTIDE SEQUENCE [LARGE SCALE GENOMIC DNA]</scope>
    <source>
        <strain evidence="3 4">CGMCC 1.6858</strain>
    </source>
</reference>
<evidence type="ECO:0000313" key="3">
    <source>
        <dbReference type="EMBL" id="TWI48019.1"/>
    </source>
</evidence>
<keyword evidence="4" id="KW-1185">Reference proteome</keyword>
<gene>
    <name evidence="3" type="ORF">IQ22_04212</name>
</gene>
<sequence length="187" mass="20834">MSFFDLEKLQSLQKANLDGLQQLSSKMYDSAEALGRLQMNTLRAAADDNYERVRKLMTVRDPQTLFDVQEYLPKPNEQAERLLDFNRQAYDVFSQLQVEVTKVMEHQLETSTQHMQGLVEDMFKHVPTGAGPAVSAFKTAMETASSAYDTMQKTTRQATGSAANSAENTVNTAAPFSTPNDLGKRSA</sequence>
<feature type="region of interest" description="Disordered" evidence="1">
    <location>
        <begin position="150"/>
        <end position="187"/>
    </location>
</feature>
<feature type="compositionally biased region" description="Polar residues" evidence="1">
    <location>
        <begin position="150"/>
        <end position="180"/>
    </location>
</feature>
<dbReference type="AlphaFoldDB" id="A0A562PUD7"/>
<accession>A0A562PUD7</accession>
<name>A0A562PUD7_9PSED</name>
<dbReference type="Proteomes" id="UP000316905">
    <property type="component" value="Unassembled WGS sequence"/>
</dbReference>
<dbReference type="RefSeq" id="WP_145145484.1">
    <property type="nucleotide sequence ID" value="NZ_VLKY01000021.1"/>
</dbReference>
<evidence type="ECO:0000259" key="2">
    <source>
        <dbReference type="Pfam" id="PF09361"/>
    </source>
</evidence>
<dbReference type="InterPro" id="IPR010127">
    <property type="entry name" value="Phasin_subfam-1"/>
</dbReference>
<evidence type="ECO:0000256" key="1">
    <source>
        <dbReference type="SAM" id="MobiDB-lite"/>
    </source>
</evidence>
<evidence type="ECO:0000313" key="4">
    <source>
        <dbReference type="Proteomes" id="UP000316905"/>
    </source>
</evidence>
<protein>
    <submittedName>
        <fullName evidence="3">Phasin family protein</fullName>
    </submittedName>
</protein>
<feature type="domain" description="Phasin" evidence="2">
    <location>
        <begin position="7"/>
        <end position="107"/>
    </location>
</feature>
<organism evidence="3 4">
    <name type="scientific">Pseudomonas duriflava</name>
    <dbReference type="NCBI Taxonomy" id="459528"/>
    <lineage>
        <taxon>Bacteria</taxon>
        <taxon>Pseudomonadati</taxon>
        <taxon>Pseudomonadota</taxon>
        <taxon>Gammaproteobacteria</taxon>
        <taxon>Pseudomonadales</taxon>
        <taxon>Pseudomonadaceae</taxon>
        <taxon>Pseudomonas</taxon>
    </lineage>
</organism>
<dbReference type="EMBL" id="VLKY01000021">
    <property type="protein sequence ID" value="TWI48019.1"/>
    <property type="molecule type" value="Genomic_DNA"/>
</dbReference>
<proteinExistence type="predicted"/>